<dbReference type="AlphaFoldDB" id="A0A317Z6R6"/>
<organism evidence="3 4">
    <name type="scientific">Staphylococcus pseudintermedius</name>
    <dbReference type="NCBI Taxonomy" id="283734"/>
    <lineage>
        <taxon>Bacteria</taxon>
        <taxon>Bacillati</taxon>
        <taxon>Bacillota</taxon>
        <taxon>Bacilli</taxon>
        <taxon>Bacillales</taxon>
        <taxon>Staphylococcaceae</taxon>
        <taxon>Staphylococcus</taxon>
        <taxon>Staphylococcus intermedius group</taxon>
    </lineage>
</organism>
<evidence type="ECO:0000256" key="1">
    <source>
        <dbReference type="SAM" id="Phobius"/>
    </source>
</evidence>
<dbReference type="Pfam" id="PF04235">
    <property type="entry name" value="DUF418"/>
    <property type="match status" value="1"/>
</dbReference>
<keyword evidence="1" id="KW-1133">Transmembrane helix</keyword>
<gene>
    <name evidence="3" type="ORF">DD924_11070</name>
</gene>
<feature type="non-terminal residue" evidence="3">
    <location>
        <position position="1"/>
    </location>
</feature>
<dbReference type="PANTHER" id="PTHR30590:SF2">
    <property type="entry name" value="INNER MEMBRANE PROTEIN"/>
    <property type="match status" value="1"/>
</dbReference>
<evidence type="ECO:0000313" key="4">
    <source>
        <dbReference type="Proteomes" id="UP000246351"/>
    </source>
</evidence>
<feature type="transmembrane region" description="Helical" evidence="1">
    <location>
        <begin position="7"/>
        <end position="27"/>
    </location>
</feature>
<dbReference type="Proteomes" id="UP000246351">
    <property type="component" value="Unassembled WGS sequence"/>
</dbReference>
<dbReference type="PANTHER" id="PTHR30590">
    <property type="entry name" value="INNER MEMBRANE PROTEIN"/>
    <property type="match status" value="1"/>
</dbReference>
<protein>
    <recommendedName>
        <fullName evidence="2">DUF418 domain-containing protein</fullName>
    </recommendedName>
</protein>
<dbReference type="InterPro" id="IPR007349">
    <property type="entry name" value="DUF418"/>
</dbReference>
<name>A0A317Z6R6_STAPS</name>
<sequence length="80" mass="9349">GKMSLSVYLSQTLVCMFFFAGFGLGFYNQLPLYQTYLFALALFLVQVVICYVYQRQFTQGPVEWVWRKVTYFGVKTMSSK</sequence>
<feature type="domain" description="DUF418" evidence="2">
    <location>
        <begin position="1"/>
        <end position="72"/>
    </location>
</feature>
<comment type="caution">
    <text evidence="3">The sequence shown here is derived from an EMBL/GenBank/DDBJ whole genome shotgun (WGS) entry which is preliminary data.</text>
</comment>
<dbReference type="EMBL" id="QEIV01001057">
    <property type="protein sequence ID" value="PWZ97920.1"/>
    <property type="molecule type" value="Genomic_DNA"/>
</dbReference>
<keyword evidence="1" id="KW-0812">Transmembrane</keyword>
<reference evidence="3 4" key="1">
    <citation type="journal article" date="2018" name="Vet. Microbiol.">
        <title>Clonal diversity and geographic distribution of methicillin-resistant Staphylococcus pseudintermedius from Australian animals: Discovery of novel sequence types.</title>
        <authorList>
            <person name="Worthing K.A."/>
            <person name="Abraham S."/>
            <person name="Coombs G.W."/>
            <person name="Pang S."/>
            <person name="Saputra S."/>
            <person name="Jordan D."/>
            <person name="Trott D.J."/>
            <person name="Norris J.M."/>
        </authorList>
    </citation>
    <scope>NUCLEOTIDE SEQUENCE [LARGE SCALE GENOMIC DNA]</scope>
    <source>
        <strain evidence="3 4">ST71 3</strain>
    </source>
</reference>
<accession>A0A317Z6R6</accession>
<evidence type="ECO:0000259" key="2">
    <source>
        <dbReference type="Pfam" id="PF04235"/>
    </source>
</evidence>
<evidence type="ECO:0000313" key="3">
    <source>
        <dbReference type="EMBL" id="PWZ97920.1"/>
    </source>
</evidence>
<proteinExistence type="predicted"/>
<keyword evidence="1" id="KW-0472">Membrane</keyword>
<feature type="transmembrane region" description="Helical" evidence="1">
    <location>
        <begin position="33"/>
        <end position="53"/>
    </location>
</feature>
<dbReference type="InterPro" id="IPR052529">
    <property type="entry name" value="Bact_Transport_Assoc"/>
</dbReference>